<gene>
    <name evidence="1" type="ORF">IGS67_13405</name>
</gene>
<dbReference type="EMBL" id="JACZDF010000010">
    <property type="protein sequence ID" value="MBD9700468.1"/>
    <property type="molecule type" value="Genomic_DNA"/>
</dbReference>
<dbReference type="RefSeq" id="WP_192282174.1">
    <property type="nucleotide sequence ID" value="NZ_JACZDF010000010.1"/>
</dbReference>
<name>A0ABR9DTY4_9MICO</name>
<keyword evidence="2" id="KW-1185">Reference proteome</keyword>
<organism evidence="1 2">
    <name type="scientific">Flavimobilis rhizosphaerae</name>
    <dbReference type="NCBI Taxonomy" id="2775421"/>
    <lineage>
        <taxon>Bacteria</taxon>
        <taxon>Bacillati</taxon>
        <taxon>Actinomycetota</taxon>
        <taxon>Actinomycetes</taxon>
        <taxon>Micrococcales</taxon>
        <taxon>Jonesiaceae</taxon>
        <taxon>Flavimobilis</taxon>
    </lineage>
</organism>
<comment type="caution">
    <text evidence="1">The sequence shown here is derived from an EMBL/GenBank/DDBJ whole genome shotgun (WGS) entry which is preliminary data.</text>
</comment>
<accession>A0ABR9DTY4</accession>
<proteinExistence type="predicted"/>
<reference evidence="1 2" key="1">
    <citation type="submission" date="2020-09" db="EMBL/GenBank/DDBJ databases">
        <title>Flavimobilis rhizosphaerae sp. nov., isolated from rhizosphere soil of Spartina alterniflora.</title>
        <authorList>
            <person name="Hanqin C."/>
        </authorList>
    </citation>
    <scope>NUCLEOTIDE SEQUENCE [LARGE SCALE GENOMIC DNA]</scope>
    <source>
        <strain evidence="1 2">GY 10621</strain>
    </source>
</reference>
<evidence type="ECO:0000313" key="1">
    <source>
        <dbReference type="EMBL" id="MBD9700468.1"/>
    </source>
</evidence>
<protein>
    <submittedName>
        <fullName evidence="1">Uncharacterized protein</fullName>
    </submittedName>
</protein>
<sequence>MTTRRNPRRPGPRERAVLRALERRWPPAGDGAAYAAGWRDALAHVRASLESCGRDAGTASSACSVTGCDLEAPRSAEACDAHRCRHLLASGRRCARAAGPDGLRASGMCAWCEAARTRAARHTPRDGR</sequence>
<dbReference type="Proteomes" id="UP000642107">
    <property type="component" value="Unassembled WGS sequence"/>
</dbReference>
<evidence type="ECO:0000313" key="2">
    <source>
        <dbReference type="Proteomes" id="UP000642107"/>
    </source>
</evidence>